<dbReference type="Proteomes" id="UP000239007">
    <property type="component" value="Unassembled WGS sequence"/>
</dbReference>
<evidence type="ECO:0000313" key="2">
    <source>
        <dbReference type="EMBL" id="PQJ52926.1"/>
    </source>
</evidence>
<keyword evidence="1" id="KW-1133">Transmembrane helix</keyword>
<organism evidence="2 3">
    <name type="scientific">Psychrosphaera saromensis</name>
    <dbReference type="NCBI Taxonomy" id="716813"/>
    <lineage>
        <taxon>Bacteria</taxon>
        <taxon>Pseudomonadati</taxon>
        <taxon>Pseudomonadota</taxon>
        <taxon>Gammaproteobacteria</taxon>
        <taxon>Alteromonadales</taxon>
        <taxon>Pseudoalteromonadaceae</taxon>
        <taxon>Psychrosphaera</taxon>
    </lineage>
</organism>
<feature type="transmembrane region" description="Helical" evidence="1">
    <location>
        <begin position="437"/>
        <end position="456"/>
    </location>
</feature>
<feature type="transmembrane region" description="Helical" evidence="1">
    <location>
        <begin position="157"/>
        <end position="179"/>
    </location>
</feature>
<dbReference type="EMBL" id="MSCH01000003">
    <property type="protein sequence ID" value="PQJ52926.1"/>
    <property type="molecule type" value="Genomic_DNA"/>
</dbReference>
<feature type="transmembrane region" description="Helical" evidence="1">
    <location>
        <begin position="360"/>
        <end position="382"/>
    </location>
</feature>
<protein>
    <recommendedName>
        <fullName evidence="4">Peptidase</fullName>
    </recommendedName>
</protein>
<dbReference type="Pfam" id="PF03929">
    <property type="entry name" value="PepSY_TM"/>
    <property type="match status" value="1"/>
</dbReference>
<keyword evidence="1" id="KW-0812">Transmembrane</keyword>
<keyword evidence="3" id="KW-1185">Reference proteome</keyword>
<feature type="transmembrane region" description="Helical" evidence="1">
    <location>
        <begin position="403"/>
        <end position="425"/>
    </location>
</feature>
<name>A0A2S7USG5_9GAMM</name>
<feature type="transmembrane region" description="Helical" evidence="1">
    <location>
        <begin position="209"/>
        <end position="239"/>
    </location>
</feature>
<keyword evidence="1" id="KW-0472">Membrane</keyword>
<accession>A0A2S7USG5</accession>
<evidence type="ECO:0008006" key="4">
    <source>
        <dbReference type="Google" id="ProtNLM"/>
    </source>
</evidence>
<dbReference type="InterPro" id="IPR005625">
    <property type="entry name" value="PepSY-ass_TM"/>
</dbReference>
<dbReference type="AlphaFoldDB" id="A0A2S7USG5"/>
<evidence type="ECO:0000313" key="3">
    <source>
        <dbReference type="Proteomes" id="UP000239007"/>
    </source>
</evidence>
<dbReference type="PANTHER" id="PTHR34219">
    <property type="entry name" value="IRON-REGULATED INNER MEMBRANE PROTEIN-RELATED"/>
    <property type="match status" value="1"/>
</dbReference>
<feature type="transmembrane region" description="Helical" evidence="1">
    <location>
        <begin position="468"/>
        <end position="489"/>
    </location>
</feature>
<sequence length="545" mass="60732">MKSITIKKLYQLHSWVGLVTGILLFIIAFSGAVAVFALPELKIWANEELRAPIKHNPQGFEQLINEYSQKVDPVYLEEIQIRLPATRTSQTSRVIFEGHIQTPEGKEKHEGIVYEFHPETLKELSETDMEVFFNQDKLDMASFLAHFHADLHLGRPVGLILTGLLGLTLMVSIVTGLFVHRKILAQLFTFRIRKTFSLMLNDGHKIMSVWAVLFHSTIAFTGAFLGLATVILVPAAAYVGFNGDQDKLLETFTAVKPAIISHVQQPTQLSNIIEQSLESRPDLNFRNVTIMGYGDKNALVYINGTGGEHLGGETLIYNGATAEYIKTQANFGRLDGVAGKILDAMFPLHYGNFGGVLVKILWSVLGMITALLPITGLMLWIERGLNSQQPNHSRRTYQNFNKLLIGSCGGIVLATAALFPAQLILNTVMHGLDHTKSIFIIFFSVWIVSLLIPFVINYKTAIKLIFKLIAGLLIIVMPMDAILTSSHLFNVLETQHYVSVSVDLVLFVLGLLMLFGYKKLFSLPTEALPIDEDINQQSEQIEKES</sequence>
<dbReference type="RefSeq" id="WP_181135836.1">
    <property type="nucleotide sequence ID" value="NZ_BMYG01000008.1"/>
</dbReference>
<feature type="transmembrane region" description="Helical" evidence="1">
    <location>
        <begin position="495"/>
        <end position="515"/>
    </location>
</feature>
<proteinExistence type="predicted"/>
<comment type="caution">
    <text evidence="2">The sequence shown here is derived from an EMBL/GenBank/DDBJ whole genome shotgun (WGS) entry which is preliminary data.</text>
</comment>
<reference evidence="2 3" key="1">
    <citation type="submission" date="2016-12" db="EMBL/GenBank/DDBJ databases">
        <title>Diversity of luminous bacteria.</title>
        <authorList>
            <person name="Yoshizawa S."/>
            <person name="Kogure K."/>
        </authorList>
    </citation>
    <scope>NUCLEOTIDE SEQUENCE [LARGE SCALE GENOMIC DNA]</scope>
    <source>
        <strain evidence="2 3">SA4-48</strain>
    </source>
</reference>
<dbReference type="PANTHER" id="PTHR34219:SF3">
    <property type="entry name" value="BLL7967 PROTEIN"/>
    <property type="match status" value="1"/>
</dbReference>
<feature type="transmembrane region" description="Helical" evidence="1">
    <location>
        <begin position="12"/>
        <end position="38"/>
    </location>
</feature>
<gene>
    <name evidence="2" type="ORF">BTO11_04165</name>
</gene>
<evidence type="ECO:0000256" key="1">
    <source>
        <dbReference type="SAM" id="Phobius"/>
    </source>
</evidence>